<dbReference type="EMBL" id="CP007128">
    <property type="protein sequence ID" value="AHG87745.1"/>
    <property type="molecule type" value="Genomic_DNA"/>
</dbReference>
<gene>
    <name evidence="3" type="ORF">J421_0208</name>
</gene>
<name>W0RBQ9_9BACT</name>
<reference evidence="3 4" key="1">
    <citation type="journal article" date="2014" name="Genome Announc.">
        <title>Genome Sequence and Methylome of Soil Bacterium Gemmatirosa kalamazoonensis KBS708T, a Member of the Rarely Cultivated Gemmatimonadetes Phylum.</title>
        <authorList>
            <person name="Debruyn J.M."/>
            <person name="Radosevich M."/>
            <person name="Wommack K.E."/>
            <person name="Polson S.W."/>
            <person name="Hauser L.J."/>
            <person name="Fawaz M.N."/>
            <person name="Korlach J."/>
            <person name="Tsai Y.C."/>
        </authorList>
    </citation>
    <scope>NUCLEOTIDE SEQUENCE [LARGE SCALE GENOMIC DNA]</scope>
    <source>
        <strain evidence="3 4">KBS708</strain>
    </source>
</reference>
<organism evidence="3 4">
    <name type="scientific">Gemmatirosa kalamazoonensis</name>
    <dbReference type="NCBI Taxonomy" id="861299"/>
    <lineage>
        <taxon>Bacteria</taxon>
        <taxon>Pseudomonadati</taxon>
        <taxon>Gemmatimonadota</taxon>
        <taxon>Gemmatimonadia</taxon>
        <taxon>Gemmatimonadales</taxon>
        <taxon>Gemmatimonadaceae</taxon>
        <taxon>Gemmatirosa</taxon>
    </lineage>
</organism>
<evidence type="ECO:0000256" key="1">
    <source>
        <dbReference type="SAM" id="Phobius"/>
    </source>
</evidence>
<proteinExistence type="predicted"/>
<keyword evidence="2" id="KW-0732">Signal</keyword>
<keyword evidence="1" id="KW-0472">Membrane</keyword>
<protein>
    <submittedName>
        <fullName evidence="3">Uncharacterized protein</fullName>
    </submittedName>
</protein>
<dbReference type="STRING" id="861299.J421_0208"/>
<dbReference type="InParanoid" id="W0RBQ9"/>
<feature type="signal peptide" evidence="2">
    <location>
        <begin position="1"/>
        <end position="25"/>
    </location>
</feature>
<dbReference type="AlphaFoldDB" id="W0RBQ9"/>
<accession>W0RBQ9</accession>
<dbReference type="Proteomes" id="UP000019151">
    <property type="component" value="Chromosome"/>
</dbReference>
<keyword evidence="4" id="KW-1185">Reference proteome</keyword>
<dbReference type="HOGENOM" id="CLU_1658298_0_0_0"/>
<sequence>MQLPNVKLPRSATGRALLGASTAMAAGLAFGGAARAIARSASMRGAIVHRAAATAADLAARWRGTDVRYAARGYAHDLLSTHDIGTLVARVALGLLVAAALAAGLRALVLWRRTRPSTRRPAPPVIALAAAGAPSAEIARRTGLSRDAIALALNVSRQR</sequence>
<evidence type="ECO:0000313" key="4">
    <source>
        <dbReference type="Proteomes" id="UP000019151"/>
    </source>
</evidence>
<evidence type="ECO:0000313" key="3">
    <source>
        <dbReference type="EMBL" id="AHG87745.1"/>
    </source>
</evidence>
<evidence type="ECO:0000256" key="2">
    <source>
        <dbReference type="SAM" id="SignalP"/>
    </source>
</evidence>
<keyword evidence="1" id="KW-1133">Transmembrane helix</keyword>
<dbReference type="KEGG" id="gba:J421_0208"/>
<feature type="transmembrane region" description="Helical" evidence="1">
    <location>
        <begin position="87"/>
        <end position="111"/>
    </location>
</feature>
<feature type="chain" id="PRO_5004794759" evidence="2">
    <location>
        <begin position="26"/>
        <end position="159"/>
    </location>
</feature>
<keyword evidence="1" id="KW-0812">Transmembrane</keyword>